<feature type="coiled-coil region" evidence="1">
    <location>
        <begin position="467"/>
        <end position="497"/>
    </location>
</feature>
<evidence type="ECO:0000313" key="4">
    <source>
        <dbReference type="Proteomes" id="UP000237378"/>
    </source>
</evidence>
<gene>
    <name evidence="3" type="ORF">BGP82_19540</name>
</gene>
<comment type="caution">
    <text evidence="3">The sequence shown here is derived from an EMBL/GenBank/DDBJ whole genome shotgun (WGS) entry which is preliminary data.</text>
</comment>
<name>A0A2S3WPV5_PSEPU</name>
<reference evidence="3 4" key="1">
    <citation type="submission" date="2016-08" db="EMBL/GenBank/DDBJ databases">
        <authorList>
            <person name="Seilhamer J.J."/>
        </authorList>
    </citation>
    <scope>NUCLEOTIDE SEQUENCE [LARGE SCALE GENOMIC DNA]</scope>
    <source>
        <strain evidence="3 4">KH-18-2</strain>
    </source>
</reference>
<feature type="coiled-coil region" evidence="1">
    <location>
        <begin position="410"/>
        <end position="437"/>
    </location>
</feature>
<organism evidence="3 4">
    <name type="scientific">Pseudomonas putida</name>
    <name type="common">Arthrobacter siderocapsulatus</name>
    <dbReference type="NCBI Taxonomy" id="303"/>
    <lineage>
        <taxon>Bacteria</taxon>
        <taxon>Pseudomonadati</taxon>
        <taxon>Pseudomonadota</taxon>
        <taxon>Gammaproteobacteria</taxon>
        <taxon>Pseudomonadales</taxon>
        <taxon>Pseudomonadaceae</taxon>
        <taxon>Pseudomonas</taxon>
    </lineage>
</organism>
<dbReference type="Pfam" id="PF09718">
    <property type="entry name" value="Tape_meas_lam_C"/>
    <property type="match status" value="1"/>
</dbReference>
<accession>A0A2S3WPV5</accession>
<dbReference type="NCBIfam" id="TIGR01541">
    <property type="entry name" value="tape_meas_lam_C"/>
    <property type="match status" value="1"/>
</dbReference>
<sequence length="850" mass="89562">MASKSLGTLTLDLIAKIGGFTGPLDQASRESQKRMAEIKKSAENLGKGIGAAFAAVPAIVAGLVTSSAMAAKEITNLSNLAGLTTTEFQRYAAGAASVGVEQDKLSDIFKDTNDKIGDFLATGGGELKNFFETVAPKVGVTAEQFRNLNSADALQLYVTSLQKANVSQAQMTFFMEAIADEATALVPLLADGGKKFKEYGDAAQQAGMIMDEQTIGAAQQFSTELTVIGQYANSAKTALAAEFMPVLAQLAKDLAGTTKEAGGLRNVVGEFANDFIEVTAVTASLADGIGRTFKVVAAGIVSGFSTTMAYLQSIGATANTLLGAVTFGDMSKDFKANADKLTADAIDHARTASTVMEEVAEAFNKPWSGDTIRAYVKEARKAASELPKIVPPGGQGAGFVGQTDAQKAAQKAAEAAAKKLNQSFETAEENLKRQITLINTSTDARKNATEVAKLQFEIESGKLVGINAKQQERLNGLAAELDRLQQLKKANEDAAKAQAFADTLSQANRTVREGFDLEFAGAGRGDKLRERLKADLAIQQDYQSQLSDLQKQYNGGDISEELYNKETELLRQALDERMEIQQDYYARQDEAQNNWLDGVSSAWENYRDTATDYQQQAADFTTSTLDTLTSSVGDGIASMILESESLGDAFVNVASTMAKSIINALAQMAAQWLVYQAVQLVAGKTTQASAATAMIANAQATSFQAQLAAFASTAAIPIVGPIAAPGAAFAAAAATAPMVAGVASAALAGMAHDGIDAVPETGTWLLQKGERVTTAETSAKLDSTLSRIQANQGQQGQGQPVVNLYEDASRAGQSRRNDDGSIDVWVSQLMSDGPPAKALEAKYALQAVGR</sequence>
<evidence type="ECO:0000256" key="1">
    <source>
        <dbReference type="SAM" id="Coils"/>
    </source>
</evidence>
<protein>
    <submittedName>
        <fullName evidence="3">Phage tail tape measure protein</fullName>
    </submittedName>
</protein>
<reference evidence="3 4" key="2">
    <citation type="submission" date="2018-03" db="EMBL/GenBank/DDBJ databases">
        <title>Draft genome of Pseudomonas putida strain KH-18-2.</title>
        <authorList>
            <person name="Yoshizawa S."/>
            <person name="Khan N.H."/>
            <person name="Nishimura M."/>
            <person name="Chiura H.X."/>
            <person name="Ogura Y."/>
            <person name="Hayashi T."/>
            <person name="Kogure K."/>
        </authorList>
    </citation>
    <scope>NUCLEOTIDE SEQUENCE [LARGE SCALE GENOMIC DNA]</scope>
    <source>
        <strain evidence="3 4">KH-18-2</strain>
    </source>
</reference>
<dbReference type="InterPro" id="IPR006431">
    <property type="entry name" value="Phage_tape_meas_C"/>
</dbReference>
<dbReference type="AlphaFoldDB" id="A0A2S3WPV5"/>
<evidence type="ECO:0000259" key="2">
    <source>
        <dbReference type="Pfam" id="PF09718"/>
    </source>
</evidence>
<keyword evidence="1" id="KW-0175">Coiled coil</keyword>
<dbReference type="Proteomes" id="UP000237378">
    <property type="component" value="Unassembled WGS sequence"/>
</dbReference>
<feature type="domain" description="Bacteriophage tail tape measure C-terminal" evidence="2">
    <location>
        <begin position="594"/>
        <end position="679"/>
    </location>
</feature>
<proteinExistence type="predicted"/>
<evidence type="ECO:0000313" key="3">
    <source>
        <dbReference type="EMBL" id="POG03467.1"/>
    </source>
</evidence>
<dbReference type="EMBL" id="MING01000083">
    <property type="protein sequence ID" value="POG03467.1"/>
    <property type="molecule type" value="Genomic_DNA"/>
</dbReference>